<sequence length="297" mass="33533">MGQKTFSGLITGNDGIKDRRSIKFRLRNVLDRGSFQDPQLVSVFVGLGLPPVPVATVPRHPCHGYRARAVEDFARSFTARARHGYEPYPLVTSFLLAIYRIFSKDGYTPPEFGPIRYIPQSPLNQAGSLRDPGSEAVRHIEPTHNPYTRHHQNIDAGESTPPPGSYHYSADWWLNYLLYKHYKQFSFALKRRLATENSAWDEPESADDARWLLSARAGTSPESKQAMPSCDKKCGFSNRSVYYEPDQPPRPGDETYGCESPNCTGRCMKVQRARPDPPASADTRARQARLDQRMRSG</sequence>
<dbReference type="AlphaFoldDB" id="A0AAD7ILK5"/>
<protein>
    <submittedName>
        <fullName evidence="2">Uncharacterized protein</fullName>
    </submittedName>
</protein>
<gene>
    <name evidence="2" type="ORF">DFH07DRAFT_776631</name>
</gene>
<accession>A0AAD7ILK5</accession>
<feature type="compositionally biased region" description="Basic and acidic residues" evidence="1">
    <location>
        <begin position="283"/>
        <end position="297"/>
    </location>
</feature>
<reference evidence="2" key="1">
    <citation type="submission" date="2023-03" db="EMBL/GenBank/DDBJ databases">
        <title>Massive genome expansion in bonnet fungi (Mycena s.s.) driven by repeated elements and novel gene families across ecological guilds.</title>
        <authorList>
            <consortium name="Lawrence Berkeley National Laboratory"/>
            <person name="Harder C.B."/>
            <person name="Miyauchi S."/>
            <person name="Viragh M."/>
            <person name="Kuo A."/>
            <person name="Thoen E."/>
            <person name="Andreopoulos B."/>
            <person name="Lu D."/>
            <person name="Skrede I."/>
            <person name="Drula E."/>
            <person name="Henrissat B."/>
            <person name="Morin E."/>
            <person name="Kohler A."/>
            <person name="Barry K."/>
            <person name="LaButti K."/>
            <person name="Morin E."/>
            <person name="Salamov A."/>
            <person name="Lipzen A."/>
            <person name="Mereny Z."/>
            <person name="Hegedus B."/>
            <person name="Baldrian P."/>
            <person name="Stursova M."/>
            <person name="Weitz H."/>
            <person name="Taylor A."/>
            <person name="Grigoriev I.V."/>
            <person name="Nagy L.G."/>
            <person name="Martin F."/>
            <person name="Kauserud H."/>
        </authorList>
    </citation>
    <scope>NUCLEOTIDE SEQUENCE</scope>
    <source>
        <strain evidence="2">CBHHK188m</strain>
    </source>
</reference>
<keyword evidence="3" id="KW-1185">Reference proteome</keyword>
<evidence type="ECO:0000256" key="1">
    <source>
        <dbReference type="SAM" id="MobiDB-lite"/>
    </source>
</evidence>
<dbReference type="Proteomes" id="UP001215280">
    <property type="component" value="Unassembled WGS sequence"/>
</dbReference>
<dbReference type="EMBL" id="JARJLG010000101">
    <property type="protein sequence ID" value="KAJ7745869.1"/>
    <property type="molecule type" value="Genomic_DNA"/>
</dbReference>
<proteinExistence type="predicted"/>
<name>A0AAD7ILK5_9AGAR</name>
<comment type="caution">
    <text evidence="2">The sequence shown here is derived from an EMBL/GenBank/DDBJ whole genome shotgun (WGS) entry which is preliminary data.</text>
</comment>
<evidence type="ECO:0000313" key="2">
    <source>
        <dbReference type="EMBL" id="KAJ7745869.1"/>
    </source>
</evidence>
<organism evidence="2 3">
    <name type="scientific">Mycena maculata</name>
    <dbReference type="NCBI Taxonomy" id="230809"/>
    <lineage>
        <taxon>Eukaryota</taxon>
        <taxon>Fungi</taxon>
        <taxon>Dikarya</taxon>
        <taxon>Basidiomycota</taxon>
        <taxon>Agaricomycotina</taxon>
        <taxon>Agaricomycetes</taxon>
        <taxon>Agaricomycetidae</taxon>
        <taxon>Agaricales</taxon>
        <taxon>Marasmiineae</taxon>
        <taxon>Mycenaceae</taxon>
        <taxon>Mycena</taxon>
    </lineage>
</organism>
<evidence type="ECO:0000313" key="3">
    <source>
        <dbReference type="Proteomes" id="UP001215280"/>
    </source>
</evidence>
<feature type="region of interest" description="Disordered" evidence="1">
    <location>
        <begin position="269"/>
        <end position="297"/>
    </location>
</feature>